<protein>
    <recommendedName>
        <fullName evidence="2">fructose-2,6-bisphosphate 2-phosphatase</fullName>
        <ecNumber evidence="2">3.1.3.46</ecNumber>
    </recommendedName>
</protein>
<keyword evidence="3" id="KW-0378">Hydrolase</keyword>
<evidence type="ECO:0000313" key="8">
    <source>
        <dbReference type="Proteomes" id="UP000694680"/>
    </source>
</evidence>
<reference evidence="7" key="3">
    <citation type="submission" date="2025-09" db="UniProtKB">
        <authorList>
            <consortium name="Ensembl"/>
        </authorList>
    </citation>
    <scope>IDENTIFICATION</scope>
</reference>
<evidence type="ECO:0000256" key="5">
    <source>
        <dbReference type="PIRSR" id="PIRSR613078-1"/>
    </source>
</evidence>
<feature type="active site" description="Proton donor/acceptor" evidence="5">
    <location>
        <position position="109"/>
    </location>
</feature>
<dbReference type="GO" id="GO:0005829">
    <property type="term" value="C:cytosol"/>
    <property type="evidence" value="ECO:0007669"/>
    <property type="project" value="TreeGrafter"/>
</dbReference>
<dbReference type="GeneID" id="114464357"/>
<dbReference type="InterPro" id="IPR051695">
    <property type="entry name" value="Phosphoglycerate_Mutase"/>
</dbReference>
<dbReference type="RefSeq" id="XP_028304255.1">
    <property type="nucleotide sequence ID" value="XM_028448454.1"/>
</dbReference>
<dbReference type="EC" id="3.1.3.46" evidence="2"/>
<dbReference type="GO" id="GO:0004331">
    <property type="term" value="F:fructose-2,6-bisphosphate 2-phosphatase activity"/>
    <property type="evidence" value="ECO:0007669"/>
    <property type="project" value="UniProtKB-EC"/>
</dbReference>
<evidence type="ECO:0000256" key="4">
    <source>
        <dbReference type="ARBA" id="ARBA00038362"/>
    </source>
</evidence>
<keyword evidence="8" id="KW-1185">Reference proteome</keyword>
<dbReference type="CDD" id="cd07067">
    <property type="entry name" value="HP_PGM_like"/>
    <property type="match status" value="1"/>
</dbReference>
<comment type="catalytic activity">
    <reaction evidence="1">
        <text>beta-D-fructose 2,6-bisphosphate + H2O = beta-D-fructose 6-phosphate + phosphate</text>
        <dbReference type="Rhea" id="RHEA:17289"/>
        <dbReference type="ChEBI" id="CHEBI:15377"/>
        <dbReference type="ChEBI" id="CHEBI:43474"/>
        <dbReference type="ChEBI" id="CHEBI:57634"/>
        <dbReference type="ChEBI" id="CHEBI:58579"/>
        <dbReference type="EC" id="3.1.3.46"/>
    </reaction>
</comment>
<dbReference type="Proteomes" id="UP000694680">
    <property type="component" value="Chromosome 6"/>
</dbReference>
<reference evidence="7" key="1">
    <citation type="submission" date="2020-06" db="EMBL/GenBank/DDBJ databases">
        <authorList>
            <consortium name="Wellcome Sanger Institute Data Sharing"/>
        </authorList>
    </citation>
    <scope>NUCLEOTIDE SEQUENCE [LARGE SCALE GENOMIC DNA]</scope>
</reference>
<feature type="active site" description="Tele-phosphohistidine intermediate" evidence="5">
    <location>
        <position position="31"/>
    </location>
</feature>
<accession>A0A8C5GDP1</accession>
<dbReference type="GO" id="GO:0045820">
    <property type="term" value="P:negative regulation of glycolytic process"/>
    <property type="evidence" value="ECO:0007669"/>
    <property type="project" value="TreeGrafter"/>
</dbReference>
<dbReference type="SMART" id="SM00855">
    <property type="entry name" value="PGAM"/>
    <property type="match status" value="1"/>
</dbReference>
<proteinExistence type="inferred from homology"/>
<gene>
    <name evidence="7" type="primary">tigara</name>
</gene>
<name>A0A8C5GDP1_GOUWI</name>
<sequence length="277" mass="30909">MRLSPVSVSNLYSMATTDVTALTFGLTLVRHGETQYNKEGLLQGQAVDSPLSETGRQQADAAGRYLRDVNFTNVFVSDMLRAKQTAETIMKHNSSCLRLQMICDPLLKEKSFGVAEGKPVKEVREMAQAAGQSFPNFTPPHGETQEQVKERVRQFMEKMLLLMGNEDWLHRGKDVSSASVRETQQEEQNAHQGVQGVQAHALVVTHGAYMCVAVRHFVEELGCDVPQGCDRAHMFSLSPNTGMCRFILTVGKEQDTLVLSGIHCVFIHRKDHVKELH</sequence>
<dbReference type="InterPro" id="IPR029033">
    <property type="entry name" value="His_PPase_superfam"/>
</dbReference>
<evidence type="ECO:0000256" key="6">
    <source>
        <dbReference type="PIRSR" id="PIRSR613078-2"/>
    </source>
</evidence>
<feature type="binding site" evidence="6">
    <location>
        <position position="81"/>
    </location>
    <ligand>
        <name>substrate</name>
    </ligand>
</feature>
<evidence type="ECO:0000256" key="1">
    <source>
        <dbReference type="ARBA" id="ARBA00000464"/>
    </source>
</evidence>
<dbReference type="Pfam" id="PF00300">
    <property type="entry name" value="His_Phos_1"/>
    <property type="match status" value="1"/>
</dbReference>
<evidence type="ECO:0000313" key="7">
    <source>
        <dbReference type="Ensembl" id="ENSGWIP00000028732.1"/>
    </source>
</evidence>
<dbReference type="InterPro" id="IPR001345">
    <property type="entry name" value="PG/BPGM_mutase_AS"/>
</dbReference>
<dbReference type="OrthoDB" id="354304at2759"/>
<dbReference type="CTD" id="664696"/>
<dbReference type="InterPro" id="IPR013078">
    <property type="entry name" value="His_Pase_superF_clade-1"/>
</dbReference>
<dbReference type="PANTHER" id="PTHR46517:SF3">
    <property type="entry name" value="FRUCTOSE-2,6-BISPHOSPHATASE TIGAR A-RELATED"/>
    <property type="match status" value="1"/>
</dbReference>
<evidence type="ECO:0000256" key="3">
    <source>
        <dbReference type="ARBA" id="ARBA00022801"/>
    </source>
</evidence>
<dbReference type="GO" id="GO:0043456">
    <property type="term" value="P:regulation of pentose-phosphate shunt"/>
    <property type="evidence" value="ECO:0007669"/>
    <property type="project" value="TreeGrafter"/>
</dbReference>
<dbReference type="AlphaFoldDB" id="A0A8C5GDP1"/>
<dbReference type="Gene3D" id="3.40.50.1240">
    <property type="entry name" value="Phosphoglycerate mutase-like"/>
    <property type="match status" value="1"/>
</dbReference>
<reference evidence="7" key="2">
    <citation type="submission" date="2025-08" db="UniProtKB">
        <authorList>
            <consortium name="Ensembl"/>
        </authorList>
    </citation>
    <scope>IDENTIFICATION</scope>
</reference>
<evidence type="ECO:0000256" key="2">
    <source>
        <dbReference type="ARBA" id="ARBA00013067"/>
    </source>
</evidence>
<organism evidence="7 8">
    <name type="scientific">Gouania willdenowi</name>
    <name type="common">Blunt-snouted clingfish</name>
    <name type="synonym">Lepadogaster willdenowi</name>
    <dbReference type="NCBI Taxonomy" id="441366"/>
    <lineage>
        <taxon>Eukaryota</taxon>
        <taxon>Metazoa</taxon>
        <taxon>Chordata</taxon>
        <taxon>Craniata</taxon>
        <taxon>Vertebrata</taxon>
        <taxon>Euteleostomi</taxon>
        <taxon>Actinopterygii</taxon>
        <taxon>Neopterygii</taxon>
        <taxon>Teleostei</taxon>
        <taxon>Neoteleostei</taxon>
        <taxon>Acanthomorphata</taxon>
        <taxon>Ovalentaria</taxon>
        <taxon>Blenniimorphae</taxon>
        <taxon>Blenniiformes</taxon>
        <taxon>Gobiesocoidei</taxon>
        <taxon>Gobiesocidae</taxon>
        <taxon>Gobiesocinae</taxon>
        <taxon>Gouania</taxon>
    </lineage>
</organism>
<dbReference type="Ensembl" id="ENSGWIT00000031332.1">
    <property type="protein sequence ID" value="ENSGWIP00000028732.1"/>
    <property type="gene ID" value="ENSGWIG00000014982.1"/>
</dbReference>
<feature type="binding site" evidence="6">
    <location>
        <begin position="30"/>
        <end position="37"/>
    </location>
    <ligand>
        <name>substrate</name>
    </ligand>
</feature>
<dbReference type="SUPFAM" id="SSF53254">
    <property type="entry name" value="Phosphoglycerate mutase-like"/>
    <property type="match status" value="1"/>
</dbReference>
<dbReference type="PANTHER" id="PTHR46517">
    <property type="entry name" value="FRUCTOSE-2,6-BISPHOSPHATASE TIGAR"/>
    <property type="match status" value="1"/>
</dbReference>
<dbReference type="PROSITE" id="PS00175">
    <property type="entry name" value="PG_MUTASE"/>
    <property type="match status" value="1"/>
</dbReference>
<comment type="similarity">
    <text evidence="4">Belongs to the phosphoglycerate mutase family.</text>
</comment>